<reference evidence="2 3" key="1">
    <citation type="journal article" date="2023" name="Hortic Res">
        <title>Pangenome of water caltrop reveals structural variations and asymmetric subgenome divergence after allopolyploidization.</title>
        <authorList>
            <person name="Zhang X."/>
            <person name="Chen Y."/>
            <person name="Wang L."/>
            <person name="Yuan Y."/>
            <person name="Fang M."/>
            <person name="Shi L."/>
            <person name="Lu R."/>
            <person name="Comes H.P."/>
            <person name="Ma Y."/>
            <person name="Chen Y."/>
            <person name="Huang G."/>
            <person name="Zhou Y."/>
            <person name="Zheng Z."/>
            <person name="Qiu Y."/>
        </authorList>
    </citation>
    <scope>NUCLEOTIDE SEQUENCE [LARGE SCALE GENOMIC DNA]</scope>
    <source>
        <tissue evidence="2">Roots</tissue>
    </source>
</reference>
<evidence type="ECO:0000313" key="2">
    <source>
        <dbReference type="EMBL" id="KAK4779703.1"/>
    </source>
</evidence>
<dbReference type="Pfam" id="PF05904">
    <property type="entry name" value="DUF863"/>
    <property type="match status" value="2"/>
</dbReference>
<dbReference type="Proteomes" id="UP001345219">
    <property type="component" value="Chromosome 13"/>
</dbReference>
<protein>
    <submittedName>
        <fullName evidence="2">Uncharacterized protein</fullName>
    </submittedName>
</protein>
<dbReference type="PANTHER" id="PTHR33167">
    <property type="entry name" value="TRANSCRIPTION FACTOR, PUTATIVE (DUF863)-RELATED"/>
    <property type="match status" value="1"/>
</dbReference>
<accession>A0AAN7QYE9</accession>
<sequence>MAKMLFRGMGTEVQRKSSMPGYYSMRDLNEDLNGCSDWPLHFRERCLPNGQVYGHSLAGSAADLCLDYDRDAVKKKILEHDAVFKKQVHELHRLYRIQKDLMDDIRRKELAPSPIGSDHFLSDAPRKLQSPGFVSNCGKPCISGSEASCSSMKSLTGHSSPRSSYFQLQNGCTSKVPEWLDSRPSKVGRRMIDLTLPADKYLDPRESEIFKSESSDQEHKAVVEPSKIGRRMIDLTLPADKYLDPKESEIFKSGSSDQEHKVVVDLNQPINAEDDNAAFNHLAHSSVDNGKMFSKQSTSSQCWSSNGALSNWHTNTNGGGRGWMSHAFSAGHNYGDPKHALERKRLGISPHLPAYIPNEHAVSLTNDWTKLYKQPCAPQSRHCASVKQKTISFEAGLWPESYSVNRMSIQSIQYPHADHGMLGERCHRGDAGPGAALGGKLPYDRNHGLIMSSSRGLEGMPTRCDDQNSANVKLSTVMDLNRVTSDEEESKEDYIAVLPWLKADASQKGRATAESTFDLEEKIPLKSSAIHLTDRTELGEHLSNIKLLGIPITRDMHMPNKETSLTGKSAFEVADGSKNMRMLDMNLPCDQVPDPSNSVQEKLLLMGNKELSSKISGMHCQIDLNSCADEGETFVLTAERDTGRKNSVVIDLEVFPPHDIEEEPCEDEKYIQSSHREIEHLPDETIRIAAEHIVAISSAAPHVPKASSDENLKWFASIVLKERHLRDCSTSEGVDYFESMTLKLTQMKDDEHLPQSLFPPEILTLREEDSSAATSVANRRPQRKGRQRRDFQRDILPGLASLSRHEVMEDMQTFGGLMRATGHTWNCGTARHGSARNGSSRPRRKKVTSCPSPPVPSPAFPSPVNLAGWGKARRPRRQRCPAPVGNPPPIQLT</sequence>
<organism evidence="2 3">
    <name type="scientific">Trapa incisa</name>
    <dbReference type="NCBI Taxonomy" id="236973"/>
    <lineage>
        <taxon>Eukaryota</taxon>
        <taxon>Viridiplantae</taxon>
        <taxon>Streptophyta</taxon>
        <taxon>Embryophyta</taxon>
        <taxon>Tracheophyta</taxon>
        <taxon>Spermatophyta</taxon>
        <taxon>Magnoliopsida</taxon>
        <taxon>eudicotyledons</taxon>
        <taxon>Gunneridae</taxon>
        <taxon>Pentapetalae</taxon>
        <taxon>rosids</taxon>
        <taxon>malvids</taxon>
        <taxon>Myrtales</taxon>
        <taxon>Lythraceae</taxon>
        <taxon>Trapa</taxon>
    </lineage>
</organism>
<dbReference type="InterPro" id="IPR008581">
    <property type="entry name" value="DUF863_pln"/>
</dbReference>
<feature type="region of interest" description="Disordered" evidence="1">
    <location>
        <begin position="823"/>
        <end position="893"/>
    </location>
</feature>
<dbReference type="EMBL" id="JAXIOK010000001">
    <property type="protein sequence ID" value="KAK4779703.1"/>
    <property type="molecule type" value="Genomic_DNA"/>
</dbReference>
<comment type="caution">
    <text evidence="2">The sequence shown here is derived from an EMBL/GenBank/DDBJ whole genome shotgun (WGS) entry which is preliminary data.</text>
</comment>
<gene>
    <name evidence="2" type="ORF">SAY87_015809</name>
</gene>
<keyword evidence="3" id="KW-1185">Reference proteome</keyword>
<feature type="compositionally biased region" description="Pro residues" evidence="1">
    <location>
        <begin position="851"/>
        <end position="861"/>
    </location>
</feature>
<dbReference type="AlphaFoldDB" id="A0AAN7QYE9"/>
<name>A0AAN7QYE9_9MYRT</name>
<dbReference type="PANTHER" id="PTHR33167:SF64">
    <property type="entry name" value="F16A14.15"/>
    <property type="match status" value="1"/>
</dbReference>
<evidence type="ECO:0000256" key="1">
    <source>
        <dbReference type="SAM" id="MobiDB-lite"/>
    </source>
</evidence>
<feature type="region of interest" description="Disordered" evidence="1">
    <location>
        <begin position="768"/>
        <end position="797"/>
    </location>
</feature>
<feature type="compositionally biased region" description="Pro residues" evidence="1">
    <location>
        <begin position="884"/>
        <end position="893"/>
    </location>
</feature>
<proteinExistence type="predicted"/>
<evidence type="ECO:0000313" key="3">
    <source>
        <dbReference type="Proteomes" id="UP001345219"/>
    </source>
</evidence>